<proteinExistence type="inferred from homology"/>
<dbReference type="SMART" id="SM00283">
    <property type="entry name" value="MA"/>
    <property type="match status" value="1"/>
</dbReference>
<reference evidence="5" key="1">
    <citation type="submission" date="2018-04" db="EMBL/GenBank/DDBJ databases">
        <title>Draft genome sequence of the Candidatus Spirobacillus cienkowskii, a pathogen of freshwater Daphnia species, reconstructed from hemolymph metagenomic reads.</title>
        <authorList>
            <person name="Bresciani L."/>
            <person name="Lemos L.N."/>
            <person name="Wale N."/>
            <person name="Lin J.Y."/>
            <person name="Fernandes G.R."/>
            <person name="Duffy M.A."/>
            <person name="Rodrigues J.M."/>
        </authorList>
    </citation>
    <scope>NUCLEOTIDE SEQUENCE [LARGE SCALE GENOMIC DNA]</scope>
    <source>
        <strain evidence="5">Binning01</strain>
    </source>
</reference>
<dbReference type="Pfam" id="PF00015">
    <property type="entry name" value="MCPsignal"/>
    <property type="match status" value="1"/>
</dbReference>
<keyword evidence="1" id="KW-0145">Chemotaxis</keyword>
<dbReference type="InterPro" id="IPR051310">
    <property type="entry name" value="MCP_chemotaxis"/>
</dbReference>
<feature type="domain" description="Methyl-accepting transducer" evidence="4">
    <location>
        <begin position="44"/>
        <end position="273"/>
    </location>
</feature>
<dbReference type="GO" id="GO:0004888">
    <property type="term" value="F:transmembrane signaling receptor activity"/>
    <property type="evidence" value="ECO:0007669"/>
    <property type="project" value="TreeGrafter"/>
</dbReference>
<sequence>MRTRPIELTIICALIFVFLSVISSLFSASITVPLAKLAASLLNSSNEMEQKSINLTKMSEDVGSSSKAQADSIQETAAAISEVTSMIARTSKLTEQSDQLAHVIAEGTESGGQAVKRMVSSMEAIQESSQRLSDIETIIKQIESKTMVINEIVSKTELLSLNASIEAARAGEYGKGFAVVAEEVGNLANTSGKSSNEIRELLEKSRVSVQDVIQLTVQRVAEGQEKTKTVATTFEKITVDVNNINTQMQQITEATKEQEIGVKQIASAMAKIDTSAINNLSNAEKSVKAASEVLEISKVLKDISKQTENIIFGESN</sequence>
<dbReference type="EMBL" id="QOVW01000068">
    <property type="protein sequence ID" value="RDB36025.1"/>
    <property type="molecule type" value="Genomic_DNA"/>
</dbReference>
<evidence type="ECO:0000259" key="4">
    <source>
        <dbReference type="PROSITE" id="PS50111"/>
    </source>
</evidence>
<dbReference type="PANTHER" id="PTHR43531">
    <property type="entry name" value="PROTEIN ICFG"/>
    <property type="match status" value="1"/>
</dbReference>
<keyword evidence="6" id="KW-1185">Reference proteome</keyword>
<accession>A0A369KTJ4</accession>
<dbReference type="GO" id="GO:0007165">
    <property type="term" value="P:signal transduction"/>
    <property type="evidence" value="ECO:0007669"/>
    <property type="project" value="UniProtKB-KW"/>
</dbReference>
<comment type="similarity">
    <text evidence="2">Belongs to the methyl-accepting chemotaxis (MCP) protein family.</text>
</comment>
<protein>
    <recommendedName>
        <fullName evidence="4">Methyl-accepting transducer domain-containing protein</fullName>
    </recommendedName>
</protein>
<dbReference type="Gene3D" id="1.10.287.950">
    <property type="entry name" value="Methyl-accepting chemotaxis protein"/>
    <property type="match status" value="1"/>
</dbReference>
<organism evidence="5 6">
    <name type="scientific">Spirobacillus cienkowskii</name>
    <dbReference type="NCBI Taxonomy" id="495820"/>
    <lineage>
        <taxon>Bacteria</taxon>
        <taxon>Pseudomonadati</taxon>
        <taxon>Bdellovibrionota</taxon>
        <taxon>Oligoflexia</taxon>
        <taxon>Silvanigrellales</taxon>
        <taxon>Spirobacillus</taxon>
    </lineage>
</organism>
<dbReference type="InterPro" id="IPR004089">
    <property type="entry name" value="MCPsignal_dom"/>
</dbReference>
<dbReference type="PROSITE" id="PS50111">
    <property type="entry name" value="CHEMOTAXIS_TRANSDUC_2"/>
    <property type="match status" value="1"/>
</dbReference>
<evidence type="ECO:0000256" key="3">
    <source>
        <dbReference type="PROSITE-ProRule" id="PRU00284"/>
    </source>
</evidence>
<dbReference type="SUPFAM" id="SSF58104">
    <property type="entry name" value="Methyl-accepting chemotaxis protein (MCP) signaling domain"/>
    <property type="match status" value="1"/>
</dbReference>
<dbReference type="GO" id="GO:0006935">
    <property type="term" value="P:chemotaxis"/>
    <property type="evidence" value="ECO:0007669"/>
    <property type="project" value="UniProtKB-KW"/>
</dbReference>
<dbReference type="Proteomes" id="UP000253934">
    <property type="component" value="Unassembled WGS sequence"/>
</dbReference>
<dbReference type="GO" id="GO:0005886">
    <property type="term" value="C:plasma membrane"/>
    <property type="evidence" value="ECO:0007669"/>
    <property type="project" value="TreeGrafter"/>
</dbReference>
<keyword evidence="3" id="KW-0807">Transducer</keyword>
<evidence type="ECO:0000313" key="5">
    <source>
        <dbReference type="EMBL" id="RDB36025.1"/>
    </source>
</evidence>
<name>A0A369KTJ4_9BACT</name>
<comment type="caution">
    <text evidence="5">The sequence shown here is derived from an EMBL/GenBank/DDBJ whole genome shotgun (WGS) entry which is preliminary data.</text>
</comment>
<evidence type="ECO:0000256" key="1">
    <source>
        <dbReference type="ARBA" id="ARBA00022500"/>
    </source>
</evidence>
<evidence type="ECO:0000313" key="6">
    <source>
        <dbReference type="Proteomes" id="UP000253934"/>
    </source>
</evidence>
<evidence type="ECO:0000256" key="2">
    <source>
        <dbReference type="ARBA" id="ARBA00029447"/>
    </source>
</evidence>
<gene>
    <name evidence="5" type="ORF">DCC88_06960</name>
</gene>
<dbReference type="AlphaFoldDB" id="A0A369KTJ4"/>
<dbReference type="PANTHER" id="PTHR43531:SF11">
    <property type="entry name" value="METHYL-ACCEPTING CHEMOTAXIS PROTEIN 3"/>
    <property type="match status" value="1"/>
</dbReference>